<evidence type="ECO:0000313" key="4">
    <source>
        <dbReference type="EMBL" id="ANY83824.1"/>
    </source>
</evidence>
<keyword evidence="4" id="KW-0614">Plasmid</keyword>
<accession>A0A1B2EV25</accession>
<dbReference type="KEGG" id="moc:BB934_36995"/>
<dbReference type="InterPro" id="IPR018968">
    <property type="entry name" value="Phasin"/>
</dbReference>
<feature type="domain" description="Hemerythrin-like" evidence="2">
    <location>
        <begin position="16"/>
        <end position="120"/>
    </location>
</feature>
<evidence type="ECO:0000259" key="2">
    <source>
        <dbReference type="Pfam" id="PF01814"/>
    </source>
</evidence>
<protein>
    <recommendedName>
        <fullName evidence="5">Phasin domain-containing protein</fullName>
    </recommendedName>
</protein>
<feature type="domain" description="Phasin" evidence="3">
    <location>
        <begin position="223"/>
        <end position="317"/>
    </location>
</feature>
<reference evidence="4" key="1">
    <citation type="submission" date="2016-07" db="EMBL/GenBank/DDBJ databases">
        <title>Microvirga ossetica sp. nov. a new species of rhizobia isolated from root nodules of the legume species Vicia alpestris Steven originated from North Ossetia region in the Caucasus.</title>
        <authorList>
            <person name="Safronova V.I."/>
            <person name="Kuznetsova I.G."/>
            <person name="Sazanova A.L."/>
            <person name="Belimov A."/>
            <person name="Andronov E."/>
            <person name="Osledkin Y.S."/>
            <person name="Onishchuk O.P."/>
            <person name="Kurchak O.N."/>
            <person name="Shaposhnikov A.I."/>
            <person name="Willems A."/>
            <person name="Tikhonovich I.A."/>
        </authorList>
    </citation>
    <scope>NUCLEOTIDE SEQUENCE [LARGE SCALE GENOMIC DNA]</scope>
    <source>
        <strain evidence="4">V5/3M</strain>
        <plasmid evidence="4">unnamed3</plasmid>
    </source>
</reference>
<evidence type="ECO:0000259" key="3">
    <source>
        <dbReference type="Pfam" id="PF09361"/>
    </source>
</evidence>
<evidence type="ECO:0000256" key="1">
    <source>
        <dbReference type="SAM" id="Coils"/>
    </source>
</evidence>
<proteinExistence type="predicted"/>
<dbReference type="OrthoDB" id="8019734at2"/>
<dbReference type="Pfam" id="PF01814">
    <property type="entry name" value="Hemerythrin"/>
    <property type="match status" value="1"/>
</dbReference>
<feature type="coiled-coil region" evidence="1">
    <location>
        <begin position="30"/>
        <end position="88"/>
    </location>
</feature>
<organism evidence="4">
    <name type="scientific">Microvirga ossetica</name>
    <dbReference type="NCBI Taxonomy" id="1882682"/>
    <lineage>
        <taxon>Bacteria</taxon>
        <taxon>Pseudomonadati</taxon>
        <taxon>Pseudomonadota</taxon>
        <taxon>Alphaproteobacteria</taxon>
        <taxon>Hyphomicrobiales</taxon>
        <taxon>Methylobacteriaceae</taxon>
        <taxon>Microvirga</taxon>
    </lineage>
</organism>
<dbReference type="EMBL" id="CP016618">
    <property type="protein sequence ID" value="ANY83824.1"/>
    <property type="molecule type" value="Genomic_DNA"/>
</dbReference>
<dbReference type="Pfam" id="PF09361">
    <property type="entry name" value="Phasin_2"/>
    <property type="match status" value="1"/>
</dbReference>
<evidence type="ECO:0008006" key="5">
    <source>
        <dbReference type="Google" id="ProtNLM"/>
    </source>
</evidence>
<name>A0A1B2EV25_9HYPH</name>
<sequence length="331" mass="36859">MATNGRFNQTPPDKANELFERLLATSDNAVKTRERLLANLKEELELLASLQEQHLFPILTQHGMQDLVQDATRDNEETSALLTELERMPKNAAEFIGQVTELRRTFQQHIRDDKKELLPAVLKVLSDEEVNAVIEKVEDEMATIDETKRADAQRAREQGETVQRVTEGVADSMKAGVEGAQTMARTMQETMENSFGAVSEMARRSTEHAVRLFGLPSGNAADLTGQTSENLRAVTQSGTALARGLQDVSREVFELSQKRLQRNLDGLNQLARCRSVADLVAAQSSLLRDNLEQTLDNSRRIAELTIQVTDEATRSATVQAQQTAQRFSRVA</sequence>
<gene>
    <name evidence="4" type="ORF">BB934_36995</name>
</gene>
<dbReference type="RefSeq" id="WP_099514802.1">
    <property type="nucleotide sequence ID" value="NZ_CP016618.1"/>
</dbReference>
<geneLocation type="plasmid" evidence="4">
    <name>unnamed3</name>
</geneLocation>
<dbReference type="InterPro" id="IPR012312">
    <property type="entry name" value="Hemerythrin-like"/>
</dbReference>
<dbReference type="Gene3D" id="1.20.120.520">
    <property type="entry name" value="nmb1532 protein domain like"/>
    <property type="match status" value="1"/>
</dbReference>
<keyword evidence="1" id="KW-0175">Coiled coil</keyword>
<dbReference type="AlphaFoldDB" id="A0A1B2EV25"/>